<evidence type="ECO:0000259" key="1">
    <source>
        <dbReference type="Pfam" id="PF12867"/>
    </source>
</evidence>
<name>A0ABS6FPG3_9BACL</name>
<dbReference type="EMBL" id="JAHLQJ010000007">
    <property type="protein sequence ID" value="MBU5672110.1"/>
    <property type="molecule type" value="Genomic_DNA"/>
</dbReference>
<feature type="domain" description="DinB-like" evidence="1">
    <location>
        <begin position="10"/>
        <end position="160"/>
    </location>
</feature>
<dbReference type="Pfam" id="PF12867">
    <property type="entry name" value="DinB_2"/>
    <property type="match status" value="1"/>
</dbReference>
<organism evidence="2 3">
    <name type="scientific">Paenibacillus brevis</name>
    <dbReference type="NCBI Taxonomy" id="2841508"/>
    <lineage>
        <taxon>Bacteria</taxon>
        <taxon>Bacillati</taxon>
        <taxon>Bacillota</taxon>
        <taxon>Bacilli</taxon>
        <taxon>Bacillales</taxon>
        <taxon>Paenibacillaceae</taxon>
        <taxon>Paenibacillus</taxon>
    </lineage>
</organism>
<protein>
    <submittedName>
        <fullName evidence="2">DinB family protein</fullName>
    </submittedName>
</protein>
<reference evidence="2 3" key="1">
    <citation type="submission" date="2021-06" db="EMBL/GenBank/DDBJ databases">
        <authorList>
            <person name="Sun Q."/>
            <person name="Li D."/>
        </authorList>
    </citation>
    <scope>NUCLEOTIDE SEQUENCE [LARGE SCALE GENOMIC DNA]</scope>
    <source>
        <strain evidence="2 3">MSJ-6</strain>
    </source>
</reference>
<dbReference type="RefSeq" id="WP_216478651.1">
    <property type="nucleotide sequence ID" value="NZ_JAHLQJ010000007.1"/>
</dbReference>
<sequence>MELKEINQKLEETRGKLLGILDGLSGDQINKRKDAESWSISQVCQHLFKTEELYIVAIRRGLKSKEDSVIENKPVESLLDRRNKLEAPEIARPTNESLEYQVIIESLNNTRQKLHELLNAVEDPSVLSRRHYSHPVFKEMLLIDWLKSLYVHEQRHIKQIKEIIDGHNIYNQSM</sequence>
<proteinExistence type="predicted"/>
<accession>A0ABS6FPG3</accession>
<comment type="caution">
    <text evidence="2">The sequence shown here is derived from an EMBL/GenBank/DDBJ whole genome shotgun (WGS) entry which is preliminary data.</text>
</comment>
<evidence type="ECO:0000313" key="2">
    <source>
        <dbReference type="EMBL" id="MBU5672110.1"/>
    </source>
</evidence>
<keyword evidence="3" id="KW-1185">Reference proteome</keyword>
<gene>
    <name evidence="2" type="ORF">KQJ23_09775</name>
</gene>
<evidence type="ECO:0000313" key="3">
    <source>
        <dbReference type="Proteomes" id="UP000743001"/>
    </source>
</evidence>
<dbReference type="Proteomes" id="UP000743001">
    <property type="component" value="Unassembled WGS sequence"/>
</dbReference>
<dbReference type="InterPro" id="IPR024775">
    <property type="entry name" value="DinB-like"/>
</dbReference>